<sequence length="146" mass="14523">MSDSDGFTMPARSTPTRRNVIGAAGAVACGAALAGCGTGEPAPASVPPGVKGQVIAKVADVPVGGGTVIHKWKIVIAQPTSGVFKAFSASCPHRGCAVSRPADGLIRCPCHGSEFDATSGKCLKGPAGAPLVEFPLKVEGDGIVML</sequence>
<dbReference type="InterPro" id="IPR036922">
    <property type="entry name" value="Rieske_2Fe-2S_sf"/>
</dbReference>
<protein>
    <recommendedName>
        <fullName evidence="2">Cytochrome bc1 complex Rieske iron-sulfur subunit</fullName>
    </recommendedName>
    <alternativeName>
        <fullName evidence="8">Cytochrome bc1 reductase complex subunit QcrA</fullName>
    </alternativeName>
</protein>
<dbReference type="GO" id="GO:0016705">
    <property type="term" value="F:oxidoreductase activity, acting on paired donors, with incorporation or reduction of molecular oxygen"/>
    <property type="evidence" value="ECO:0007669"/>
    <property type="project" value="UniProtKB-ARBA"/>
</dbReference>
<dbReference type="PANTHER" id="PTHR10134">
    <property type="entry name" value="CYTOCHROME B-C1 COMPLEX SUBUNIT RIESKE, MITOCHONDRIAL"/>
    <property type="match status" value="1"/>
</dbReference>
<proteinExistence type="predicted"/>
<dbReference type="GO" id="GO:0016020">
    <property type="term" value="C:membrane"/>
    <property type="evidence" value="ECO:0007669"/>
    <property type="project" value="InterPro"/>
</dbReference>
<comment type="cofactor">
    <cofactor evidence="9">
        <name>[2Fe-2S] cluster</name>
        <dbReference type="ChEBI" id="CHEBI:190135"/>
    </cofactor>
</comment>
<evidence type="ECO:0000256" key="3">
    <source>
        <dbReference type="ARBA" id="ARBA00022714"/>
    </source>
</evidence>
<dbReference type="CDD" id="cd03467">
    <property type="entry name" value="Rieske"/>
    <property type="match status" value="1"/>
</dbReference>
<keyword evidence="7" id="KW-1015">Disulfide bond</keyword>
<dbReference type="PROSITE" id="PS51318">
    <property type="entry name" value="TAT"/>
    <property type="match status" value="1"/>
</dbReference>
<dbReference type="GO" id="GO:0051537">
    <property type="term" value="F:2 iron, 2 sulfur cluster binding"/>
    <property type="evidence" value="ECO:0007669"/>
    <property type="project" value="UniProtKB-KW"/>
</dbReference>
<evidence type="ECO:0000256" key="7">
    <source>
        <dbReference type="ARBA" id="ARBA00023157"/>
    </source>
</evidence>
<evidence type="ECO:0000256" key="6">
    <source>
        <dbReference type="ARBA" id="ARBA00023014"/>
    </source>
</evidence>
<organism evidence="11 12">
    <name type="scientific">Planobispora rosea</name>
    <dbReference type="NCBI Taxonomy" id="35762"/>
    <lineage>
        <taxon>Bacteria</taxon>
        <taxon>Bacillati</taxon>
        <taxon>Actinomycetota</taxon>
        <taxon>Actinomycetes</taxon>
        <taxon>Streptosporangiales</taxon>
        <taxon>Streptosporangiaceae</taxon>
        <taxon>Planobispora</taxon>
    </lineage>
</organism>
<dbReference type="GO" id="GO:0004497">
    <property type="term" value="F:monooxygenase activity"/>
    <property type="evidence" value="ECO:0007669"/>
    <property type="project" value="UniProtKB-ARBA"/>
</dbReference>
<evidence type="ECO:0000256" key="8">
    <source>
        <dbReference type="ARBA" id="ARBA00029586"/>
    </source>
</evidence>
<dbReference type="InterPro" id="IPR005805">
    <property type="entry name" value="Rieske_Fe-S_prot_C"/>
</dbReference>
<dbReference type="InterPro" id="IPR006311">
    <property type="entry name" value="TAT_signal"/>
</dbReference>
<keyword evidence="3" id="KW-0001">2Fe-2S</keyword>
<feature type="domain" description="Rieske" evidence="10">
    <location>
        <begin position="53"/>
        <end position="145"/>
    </location>
</feature>
<dbReference type="PROSITE" id="PS51296">
    <property type="entry name" value="RIESKE"/>
    <property type="match status" value="1"/>
</dbReference>
<dbReference type="EMBL" id="BOOI01000014">
    <property type="protein sequence ID" value="GIH83427.1"/>
    <property type="molecule type" value="Genomic_DNA"/>
</dbReference>
<keyword evidence="12" id="KW-1185">Reference proteome</keyword>
<dbReference type="Proteomes" id="UP000655044">
    <property type="component" value="Unassembled WGS sequence"/>
</dbReference>
<dbReference type="InterPro" id="IPR014349">
    <property type="entry name" value="Rieske_Fe-S_prot"/>
</dbReference>
<dbReference type="PRINTS" id="PR00162">
    <property type="entry name" value="RIESKE"/>
</dbReference>
<evidence type="ECO:0000256" key="4">
    <source>
        <dbReference type="ARBA" id="ARBA00022723"/>
    </source>
</evidence>
<evidence type="ECO:0000256" key="9">
    <source>
        <dbReference type="ARBA" id="ARBA00034078"/>
    </source>
</evidence>
<keyword evidence="6" id="KW-0411">Iron-sulfur</keyword>
<keyword evidence="4" id="KW-0479">Metal-binding</keyword>
<dbReference type="GO" id="GO:0046872">
    <property type="term" value="F:metal ion binding"/>
    <property type="evidence" value="ECO:0007669"/>
    <property type="project" value="UniProtKB-KW"/>
</dbReference>
<name>A0A8J3S0D0_PLARO</name>
<evidence type="ECO:0000259" key="10">
    <source>
        <dbReference type="PROSITE" id="PS51296"/>
    </source>
</evidence>
<keyword evidence="5" id="KW-0408">Iron</keyword>
<comment type="caution">
    <text evidence="11">The sequence shown here is derived from an EMBL/GenBank/DDBJ whole genome shotgun (WGS) entry which is preliminary data.</text>
</comment>
<evidence type="ECO:0000313" key="12">
    <source>
        <dbReference type="Proteomes" id="UP000655044"/>
    </source>
</evidence>
<gene>
    <name evidence="11" type="ORF">Pro02_18350</name>
</gene>
<evidence type="ECO:0000256" key="2">
    <source>
        <dbReference type="ARBA" id="ARBA00015816"/>
    </source>
</evidence>
<evidence type="ECO:0000256" key="5">
    <source>
        <dbReference type="ARBA" id="ARBA00023004"/>
    </source>
</evidence>
<reference evidence="11" key="1">
    <citation type="submission" date="2021-01" db="EMBL/GenBank/DDBJ databases">
        <title>Whole genome shotgun sequence of Planobispora rosea NBRC 15558.</title>
        <authorList>
            <person name="Komaki H."/>
            <person name="Tamura T."/>
        </authorList>
    </citation>
    <scope>NUCLEOTIDE SEQUENCE</scope>
    <source>
        <strain evidence="11">NBRC 15558</strain>
    </source>
</reference>
<dbReference type="Gene3D" id="2.102.10.10">
    <property type="entry name" value="Rieske [2Fe-2S] iron-sulphur domain"/>
    <property type="match status" value="1"/>
</dbReference>
<accession>A0A8J3S0D0</accession>
<dbReference type="RefSeq" id="WP_189241884.1">
    <property type="nucleotide sequence ID" value="NZ_BMQP01000005.1"/>
</dbReference>
<evidence type="ECO:0000256" key="1">
    <source>
        <dbReference type="ARBA" id="ARBA00002494"/>
    </source>
</evidence>
<dbReference type="Pfam" id="PF00355">
    <property type="entry name" value="Rieske"/>
    <property type="match status" value="1"/>
</dbReference>
<dbReference type="AlphaFoldDB" id="A0A8J3S0D0"/>
<dbReference type="InterPro" id="IPR017941">
    <property type="entry name" value="Rieske_2Fe-2S"/>
</dbReference>
<evidence type="ECO:0000313" key="11">
    <source>
        <dbReference type="EMBL" id="GIH83427.1"/>
    </source>
</evidence>
<dbReference type="SUPFAM" id="SSF50022">
    <property type="entry name" value="ISP domain"/>
    <property type="match status" value="1"/>
</dbReference>
<comment type="function">
    <text evidence="1">Iron-sulfur subunit of the cytochrome bc1 complex, an essential component of the respiratory electron transport chain required for ATP synthesis. The bc1 complex catalyzes the oxidation of menaquinol and the reduction of cytochrome c in the respiratory chain. The bc1 complex operates through a Q-cycle mechanism that couples electron transfer to generation of the proton gradient that drives ATP synthesis.</text>
</comment>